<evidence type="ECO:0000313" key="3">
    <source>
        <dbReference type="EMBL" id="EFJ31879.1"/>
    </source>
</evidence>
<keyword evidence="1" id="KW-0677">Repeat</keyword>
<gene>
    <name evidence="3" type="ORF">SELMODRAFT_86486</name>
</gene>
<dbReference type="GO" id="GO:0003723">
    <property type="term" value="F:RNA binding"/>
    <property type="evidence" value="ECO:0007669"/>
    <property type="project" value="InterPro"/>
</dbReference>
<dbReference type="KEGG" id="smo:SELMODRAFT_86486"/>
<dbReference type="InterPro" id="IPR011990">
    <property type="entry name" value="TPR-like_helical_dom_sf"/>
</dbReference>
<dbReference type="AlphaFoldDB" id="D8R7F8"/>
<evidence type="ECO:0000313" key="4">
    <source>
        <dbReference type="Proteomes" id="UP000001514"/>
    </source>
</evidence>
<dbReference type="InterPro" id="IPR002885">
    <property type="entry name" value="PPR_rpt"/>
</dbReference>
<protein>
    <recommendedName>
        <fullName evidence="5">Pentacotripeptide-repeat region of PRORP domain-containing protein</fullName>
    </recommendedName>
</protein>
<dbReference type="Proteomes" id="UP000001514">
    <property type="component" value="Unassembled WGS sequence"/>
</dbReference>
<dbReference type="GO" id="GO:0009451">
    <property type="term" value="P:RNA modification"/>
    <property type="evidence" value="ECO:0007669"/>
    <property type="project" value="InterPro"/>
</dbReference>
<dbReference type="InterPro" id="IPR046960">
    <property type="entry name" value="PPR_At4g14850-like_plant"/>
</dbReference>
<dbReference type="Pfam" id="PF01535">
    <property type="entry name" value="PPR"/>
    <property type="match status" value="2"/>
</dbReference>
<dbReference type="Gene3D" id="1.25.40.10">
    <property type="entry name" value="Tetratricopeptide repeat domain"/>
    <property type="match status" value="1"/>
</dbReference>
<accession>D8R7F8</accession>
<dbReference type="PANTHER" id="PTHR47926">
    <property type="entry name" value="PENTATRICOPEPTIDE REPEAT-CONTAINING PROTEIN"/>
    <property type="match status" value="1"/>
</dbReference>
<organism evidence="4">
    <name type="scientific">Selaginella moellendorffii</name>
    <name type="common">Spikemoss</name>
    <dbReference type="NCBI Taxonomy" id="88036"/>
    <lineage>
        <taxon>Eukaryota</taxon>
        <taxon>Viridiplantae</taxon>
        <taxon>Streptophyta</taxon>
        <taxon>Embryophyta</taxon>
        <taxon>Tracheophyta</taxon>
        <taxon>Lycopodiopsida</taxon>
        <taxon>Selaginellales</taxon>
        <taxon>Selaginellaceae</taxon>
        <taxon>Selaginella</taxon>
    </lineage>
</organism>
<evidence type="ECO:0000256" key="1">
    <source>
        <dbReference type="ARBA" id="ARBA00022737"/>
    </source>
</evidence>
<dbReference type="PROSITE" id="PS51375">
    <property type="entry name" value="PPR"/>
    <property type="match status" value="1"/>
</dbReference>
<evidence type="ECO:0000256" key="2">
    <source>
        <dbReference type="PROSITE-ProRule" id="PRU00708"/>
    </source>
</evidence>
<keyword evidence="4" id="KW-1185">Reference proteome</keyword>
<evidence type="ECO:0008006" key="5">
    <source>
        <dbReference type="Google" id="ProtNLM"/>
    </source>
</evidence>
<dbReference type="eggNOG" id="KOG4197">
    <property type="taxonomic scope" value="Eukaryota"/>
</dbReference>
<dbReference type="InParanoid" id="D8R7F8"/>
<sequence length="165" mass="18182">MPSRDCSTWRALLEAYARGGYIGLAEASFQRMPERNVVCWGALIYGYAVSGDRARATRAFGALSLEGFWPTITTLGSVMSAFSSAGMAKECRDYFGAMVLDFGLMPRVEHYWLVIDALVRAGDRAKAEDLALSMPFQLDNVARAILLRSSKDEKSSPRLIDSARV</sequence>
<dbReference type="HOGENOM" id="CLU_002706_0_0_1"/>
<name>D8R7F8_SELML</name>
<dbReference type="EMBL" id="GL377573">
    <property type="protein sequence ID" value="EFJ31879.1"/>
    <property type="molecule type" value="Genomic_DNA"/>
</dbReference>
<dbReference type="Gramene" id="EFJ31879">
    <property type="protein sequence ID" value="EFJ31879"/>
    <property type="gene ID" value="SELMODRAFT_86486"/>
</dbReference>
<proteinExistence type="predicted"/>
<feature type="repeat" description="PPR" evidence="2">
    <location>
        <begin position="5"/>
        <end position="39"/>
    </location>
</feature>
<dbReference type="OrthoDB" id="1436350at2759"/>
<reference evidence="3 4" key="1">
    <citation type="journal article" date="2011" name="Science">
        <title>The Selaginella genome identifies genetic changes associated with the evolution of vascular plants.</title>
        <authorList>
            <person name="Banks J.A."/>
            <person name="Nishiyama T."/>
            <person name="Hasebe M."/>
            <person name="Bowman J.L."/>
            <person name="Gribskov M."/>
            <person name="dePamphilis C."/>
            <person name="Albert V.A."/>
            <person name="Aono N."/>
            <person name="Aoyama T."/>
            <person name="Ambrose B.A."/>
            <person name="Ashton N.W."/>
            <person name="Axtell M.J."/>
            <person name="Barker E."/>
            <person name="Barker M.S."/>
            <person name="Bennetzen J.L."/>
            <person name="Bonawitz N.D."/>
            <person name="Chapple C."/>
            <person name="Cheng C."/>
            <person name="Correa L.G."/>
            <person name="Dacre M."/>
            <person name="DeBarry J."/>
            <person name="Dreyer I."/>
            <person name="Elias M."/>
            <person name="Engstrom E.M."/>
            <person name="Estelle M."/>
            <person name="Feng L."/>
            <person name="Finet C."/>
            <person name="Floyd S.K."/>
            <person name="Frommer W.B."/>
            <person name="Fujita T."/>
            <person name="Gramzow L."/>
            <person name="Gutensohn M."/>
            <person name="Harholt J."/>
            <person name="Hattori M."/>
            <person name="Heyl A."/>
            <person name="Hirai T."/>
            <person name="Hiwatashi Y."/>
            <person name="Ishikawa M."/>
            <person name="Iwata M."/>
            <person name="Karol K.G."/>
            <person name="Koehler B."/>
            <person name="Kolukisaoglu U."/>
            <person name="Kubo M."/>
            <person name="Kurata T."/>
            <person name="Lalonde S."/>
            <person name="Li K."/>
            <person name="Li Y."/>
            <person name="Litt A."/>
            <person name="Lyons E."/>
            <person name="Manning G."/>
            <person name="Maruyama T."/>
            <person name="Michael T.P."/>
            <person name="Mikami K."/>
            <person name="Miyazaki S."/>
            <person name="Morinaga S."/>
            <person name="Murata T."/>
            <person name="Mueller-Roeber B."/>
            <person name="Nelson D.R."/>
            <person name="Obara M."/>
            <person name="Oguri Y."/>
            <person name="Olmstead R.G."/>
            <person name="Onodera N."/>
            <person name="Petersen B.L."/>
            <person name="Pils B."/>
            <person name="Prigge M."/>
            <person name="Rensing S.A."/>
            <person name="Riano-Pachon D.M."/>
            <person name="Roberts A.W."/>
            <person name="Sato Y."/>
            <person name="Scheller H.V."/>
            <person name="Schulz B."/>
            <person name="Schulz C."/>
            <person name="Shakirov E.V."/>
            <person name="Shibagaki N."/>
            <person name="Shinohara N."/>
            <person name="Shippen D.E."/>
            <person name="Soerensen I."/>
            <person name="Sotooka R."/>
            <person name="Sugimoto N."/>
            <person name="Sugita M."/>
            <person name="Sumikawa N."/>
            <person name="Tanurdzic M."/>
            <person name="Theissen G."/>
            <person name="Ulvskov P."/>
            <person name="Wakazuki S."/>
            <person name="Weng J.K."/>
            <person name="Willats W.W."/>
            <person name="Wipf D."/>
            <person name="Wolf P.G."/>
            <person name="Yang L."/>
            <person name="Zimmer A.D."/>
            <person name="Zhu Q."/>
            <person name="Mitros T."/>
            <person name="Hellsten U."/>
            <person name="Loque D."/>
            <person name="Otillar R."/>
            <person name="Salamov A."/>
            <person name="Schmutz J."/>
            <person name="Shapiro H."/>
            <person name="Lindquist E."/>
            <person name="Lucas S."/>
            <person name="Rokhsar D."/>
            <person name="Grigoriev I.V."/>
        </authorList>
    </citation>
    <scope>NUCLEOTIDE SEQUENCE [LARGE SCALE GENOMIC DNA]</scope>
</reference>